<keyword evidence="3" id="KW-1185">Reference proteome</keyword>
<evidence type="ECO:0000313" key="2">
    <source>
        <dbReference type="EMBL" id="MFD2257759.1"/>
    </source>
</evidence>
<sequence length="202" mass="23150">MNEEREYSPKRFAISAVTCPACHAKINRDTKWCESCGFTGAKSLDMFGDSPPPLLPLLDVADFWSKKEEREIDTSIKRFNKRFPQFHWKICAVTLEANVSLPLFGFWLMNVCPLAENETAEDREWSVLLLVDARTGRASVTTGYRSELWLSDEMWNYALRETVTPFRRGDSGQAVCAFLKSAQALMEKAWTRSQKQLSHKSQ</sequence>
<dbReference type="InterPro" id="IPR007621">
    <property type="entry name" value="TPM_dom"/>
</dbReference>
<dbReference type="EMBL" id="JBHUIT010000031">
    <property type="protein sequence ID" value="MFD2257759.1"/>
    <property type="molecule type" value="Genomic_DNA"/>
</dbReference>
<protein>
    <recommendedName>
        <fullName evidence="1">TPM domain-containing protein</fullName>
    </recommendedName>
</protein>
<dbReference type="RefSeq" id="WP_386821112.1">
    <property type="nucleotide sequence ID" value="NZ_JBHUIT010000031.1"/>
</dbReference>
<comment type="caution">
    <text evidence="2">The sequence shown here is derived from an EMBL/GenBank/DDBJ whole genome shotgun (WGS) entry which is preliminary data.</text>
</comment>
<organism evidence="2 3">
    <name type="scientific">Luteolibacter algae</name>
    <dbReference type="NCBI Taxonomy" id="454151"/>
    <lineage>
        <taxon>Bacteria</taxon>
        <taxon>Pseudomonadati</taxon>
        <taxon>Verrucomicrobiota</taxon>
        <taxon>Verrucomicrobiia</taxon>
        <taxon>Verrucomicrobiales</taxon>
        <taxon>Verrucomicrobiaceae</taxon>
        <taxon>Luteolibacter</taxon>
    </lineage>
</organism>
<dbReference type="Pfam" id="PF04536">
    <property type="entry name" value="TPM_phosphatase"/>
    <property type="match status" value="1"/>
</dbReference>
<feature type="domain" description="TPM" evidence="1">
    <location>
        <begin position="59"/>
        <end position="183"/>
    </location>
</feature>
<gene>
    <name evidence="2" type="ORF">ACFSSA_13845</name>
</gene>
<accession>A0ABW5DCV4</accession>
<dbReference type="Proteomes" id="UP001597375">
    <property type="component" value="Unassembled WGS sequence"/>
</dbReference>
<reference evidence="3" key="1">
    <citation type="journal article" date="2019" name="Int. J. Syst. Evol. Microbiol.">
        <title>The Global Catalogue of Microorganisms (GCM) 10K type strain sequencing project: providing services to taxonomists for standard genome sequencing and annotation.</title>
        <authorList>
            <consortium name="The Broad Institute Genomics Platform"/>
            <consortium name="The Broad Institute Genome Sequencing Center for Infectious Disease"/>
            <person name="Wu L."/>
            <person name="Ma J."/>
        </authorList>
    </citation>
    <scope>NUCLEOTIDE SEQUENCE [LARGE SCALE GENOMIC DNA]</scope>
    <source>
        <strain evidence="3">CGMCC 4.7106</strain>
    </source>
</reference>
<proteinExistence type="predicted"/>
<dbReference type="Gene3D" id="3.10.310.50">
    <property type="match status" value="1"/>
</dbReference>
<evidence type="ECO:0000313" key="3">
    <source>
        <dbReference type="Proteomes" id="UP001597375"/>
    </source>
</evidence>
<name>A0ABW5DCV4_9BACT</name>
<evidence type="ECO:0000259" key="1">
    <source>
        <dbReference type="Pfam" id="PF04536"/>
    </source>
</evidence>